<feature type="region of interest" description="Disordered" evidence="1">
    <location>
        <begin position="1"/>
        <end position="34"/>
    </location>
</feature>
<keyword evidence="3" id="KW-1185">Reference proteome</keyword>
<reference evidence="2" key="1">
    <citation type="journal article" date="2023" name="G3 (Bethesda)">
        <title>Whole genome assemblies of Zophobas morio and Tenebrio molitor.</title>
        <authorList>
            <person name="Kaur S."/>
            <person name="Stinson S.A."/>
            <person name="diCenzo G.C."/>
        </authorList>
    </citation>
    <scope>NUCLEOTIDE SEQUENCE</scope>
    <source>
        <strain evidence="2">QUZm001</strain>
    </source>
</reference>
<feature type="compositionally biased region" description="Polar residues" evidence="1">
    <location>
        <begin position="80"/>
        <end position="103"/>
    </location>
</feature>
<evidence type="ECO:0000256" key="1">
    <source>
        <dbReference type="SAM" id="MobiDB-lite"/>
    </source>
</evidence>
<evidence type="ECO:0000313" key="2">
    <source>
        <dbReference type="EMBL" id="KAJ3649850.1"/>
    </source>
</evidence>
<comment type="caution">
    <text evidence="2">The sequence shown here is derived from an EMBL/GenBank/DDBJ whole genome shotgun (WGS) entry which is preliminary data.</text>
</comment>
<dbReference type="EMBL" id="JALNTZ010000006">
    <property type="protein sequence ID" value="KAJ3649850.1"/>
    <property type="molecule type" value="Genomic_DNA"/>
</dbReference>
<dbReference type="AlphaFoldDB" id="A0AA38MAL1"/>
<accession>A0AA38MAL1</accession>
<sequence>MSYPQETATSVVPQNSQEGQMSSNAGFVESPLNPPSLAKDSLSALNTLTLATSGFQRIMDTSDVVNTVPQPPNKRPADSLSWSPVEDTSSPPFQDLNASQLNTAPEFLKPTRPAQ</sequence>
<feature type="compositionally biased region" description="Polar residues" evidence="1">
    <location>
        <begin position="1"/>
        <end position="25"/>
    </location>
</feature>
<gene>
    <name evidence="2" type="ORF">Zmor_021568</name>
</gene>
<protein>
    <submittedName>
        <fullName evidence="2">Uncharacterized protein</fullName>
    </submittedName>
</protein>
<dbReference type="Proteomes" id="UP001168821">
    <property type="component" value="Unassembled WGS sequence"/>
</dbReference>
<feature type="region of interest" description="Disordered" evidence="1">
    <location>
        <begin position="63"/>
        <end position="115"/>
    </location>
</feature>
<proteinExistence type="predicted"/>
<evidence type="ECO:0000313" key="3">
    <source>
        <dbReference type="Proteomes" id="UP001168821"/>
    </source>
</evidence>
<name>A0AA38MAL1_9CUCU</name>
<organism evidence="2 3">
    <name type="scientific">Zophobas morio</name>
    <dbReference type="NCBI Taxonomy" id="2755281"/>
    <lineage>
        <taxon>Eukaryota</taxon>
        <taxon>Metazoa</taxon>
        <taxon>Ecdysozoa</taxon>
        <taxon>Arthropoda</taxon>
        <taxon>Hexapoda</taxon>
        <taxon>Insecta</taxon>
        <taxon>Pterygota</taxon>
        <taxon>Neoptera</taxon>
        <taxon>Endopterygota</taxon>
        <taxon>Coleoptera</taxon>
        <taxon>Polyphaga</taxon>
        <taxon>Cucujiformia</taxon>
        <taxon>Tenebrionidae</taxon>
        <taxon>Zophobas</taxon>
    </lineage>
</organism>